<protein>
    <submittedName>
        <fullName evidence="2">Nitrile hydratase accessory protein</fullName>
    </submittedName>
</protein>
<dbReference type="NCBIfam" id="TIGR03889">
    <property type="entry name" value="nitrile_acc"/>
    <property type="match status" value="1"/>
</dbReference>
<dbReference type="InterPro" id="IPR042262">
    <property type="entry name" value="CN_hydtase_beta_C"/>
</dbReference>
<dbReference type="InterPro" id="IPR049054">
    <property type="entry name" value="CN_hydtase_beta-like_N"/>
</dbReference>
<keyword evidence="3" id="KW-1185">Reference proteome</keyword>
<proteinExistence type="predicted"/>
<dbReference type="Gene3D" id="1.10.472.20">
    <property type="entry name" value="Nitrile hydratase, beta subunit"/>
    <property type="match status" value="1"/>
</dbReference>
<evidence type="ECO:0000313" key="2">
    <source>
        <dbReference type="EMBL" id="GLK83298.1"/>
    </source>
</evidence>
<evidence type="ECO:0000313" key="3">
    <source>
        <dbReference type="Proteomes" id="UP001143330"/>
    </source>
</evidence>
<dbReference type="InterPro" id="IPR008990">
    <property type="entry name" value="Elect_transpt_acc-like_dom_sf"/>
</dbReference>
<dbReference type="RefSeq" id="WP_213366799.1">
    <property type="nucleotide sequence ID" value="NZ_BSFM01000006.1"/>
</dbReference>
<accession>A0A9W6JVF9</accession>
<reference evidence="2" key="2">
    <citation type="submission" date="2023-01" db="EMBL/GenBank/DDBJ databases">
        <authorList>
            <person name="Sun Q."/>
            <person name="Evtushenko L."/>
        </authorList>
    </citation>
    <scope>NUCLEOTIDE SEQUENCE</scope>
    <source>
        <strain evidence="2">VKM B-2789</strain>
    </source>
</reference>
<reference evidence="2" key="1">
    <citation type="journal article" date="2014" name="Int. J. Syst. Evol. Microbiol.">
        <title>Complete genome sequence of Corynebacterium casei LMG S-19264T (=DSM 44701T), isolated from a smear-ripened cheese.</title>
        <authorList>
            <consortium name="US DOE Joint Genome Institute (JGI-PGF)"/>
            <person name="Walter F."/>
            <person name="Albersmeier A."/>
            <person name="Kalinowski J."/>
            <person name="Ruckert C."/>
        </authorList>
    </citation>
    <scope>NUCLEOTIDE SEQUENCE</scope>
    <source>
        <strain evidence="2">VKM B-2789</strain>
    </source>
</reference>
<evidence type="ECO:0000259" key="1">
    <source>
        <dbReference type="Pfam" id="PF21006"/>
    </source>
</evidence>
<name>A0A9W6JVF9_9HYPH</name>
<dbReference type="AlphaFoldDB" id="A0A9W6JVF9"/>
<organism evidence="2 3">
    <name type="scientific">Ancylobacter defluvii</name>
    <dbReference type="NCBI Taxonomy" id="1282440"/>
    <lineage>
        <taxon>Bacteria</taxon>
        <taxon>Pseudomonadati</taxon>
        <taxon>Pseudomonadota</taxon>
        <taxon>Alphaproteobacteria</taxon>
        <taxon>Hyphomicrobiales</taxon>
        <taxon>Xanthobacteraceae</taxon>
        <taxon>Ancylobacter</taxon>
    </lineage>
</organism>
<feature type="domain" description="Nitrile hydratase beta subunit-like N-terminal" evidence="1">
    <location>
        <begin position="11"/>
        <end position="85"/>
    </location>
</feature>
<dbReference type="SUPFAM" id="SSF50090">
    <property type="entry name" value="Electron transport accessory proteins"/>
    <property type="match status" value="1"/>
</dbReference>
<dbReference type="Proteomes" id="UP001143330">
    <property type="component" value="Unassembled WGS sequence"/>
</dbReference>
<comment type="caution">
    <text evidence="2">The sequence shown here is derived from an EMBL/GenBank/DDBJ whole genome shotgun (WGS) entry which is preliminary data.</text>
</comment>
<gene>
    <name evidence="2" type="ORF">GCM10017653_13670</name>
</gene>
<dbReference type="EMBL" id="BSFM01000006">
    <property type="protein sequence ID" value="GLK83298.1"/>
    <property type="molecule type" value="Genomic_DNA"/>
</dbReference>
<dbReference type="Pfam" id="PF21006">
    <property type="entry name" value="NHase_beta_N"/>
    <property type="match status" value="1"/>
</dbReference>
<sequence length="111" mass="12371">MTELLPDLDRPKAFAAPWEAQAFALVLKLHERGLFEWPEFAARLSAEIHAHPDQPYYVCWHEAAVELLVAKGLVEASAFLDQARAVVRFRASDHHHVAHTTPIAVDPARGG</sequence>
<dbReference type="InterPro" id="IPR023808">
    <property type="entry name" value="Nitrile_Hydratase_acc_put"/>
</dbReference>